<proteinExistence type="predicted"/>
<evidence type="ECO:0000313" key="1">
    <source>
        <dbReference type="EMBL" id="TKA25319.1"/>
    </source>
</evidence>
<evidence type="ECO:0008006" key="3">
    <source>
        <dbReference type="Google" id="ProtNLM"/>
    </source>
</evidence>
<protein>
    <recommendedName>
        <fullName evidence="3">Nuclear distribution protein RO10</fullName>
    </recommendedName>
</protein>
<keyword evidence="2" id="KW-1185">Reference proteome</keyword>
<sequence length="236" mass="26318">MSGRGAMSHAYIFFLYTMRVIQYYERSMYDTGSIMTTTQEITADTVALLEDRLRLLTYILHGSTSNTAPTSNESTIASAPVRLRGFHQALQTLAARLPAAADILSLQTQHPYLLIPTEATPSPQNLPTLVLAHQTLYSTLSTQLSQLQTTALVDSAPFTKLLELNPRIAKVLAKQDEQAQAVAELRARSAKVVEKWYVSEVQGMGEAWAGWEERVREGEILVRRKEAVKRREEGVV</sequence>
<reference evidence="1 2" key="1">
    <citation type="submission" date="2017-03" db="EMBL/GenBank/DDBJ databases">
        <title>Genomes of endolithic fungi from Antarctica.</title>
        <authorList>
            <person name="Coleine C."/>
            <person name="Masonjones S."/>
            <person name="Stajich J.E."/>
        </authorList>
    </citation>
    <scope>NUCLEOTIDE SEQUENCE [LARGE SCALE GENOMIC DNA]</scope>
    <source>
        <strain evidence="1 2">CCFEE 6315</strain>
    </source>
</reference>
<dbReference type="OrthoDB" id="5403729at2759"/>
<gene>
    <name evidence="1" type="ORF">B0A50_06223</name>
</gene>
<comment type="caution">
    <text evidence="1">The sequence shown here is derived from an EMBL/GenBank/DDBJ whole genome shotgun (WGS) entry which is preliminary data.</text>
</comment>
<evidence type="ECO:0000313" key="2">
    <source>
        <dbReference type="Proteomes" id="UP000308549"/>
    </source>
</evidence>
<organism evidence="1 2">
    <name type="scientific">Salinomyces thailandicus</name>
    <dbReference type="NCBI Taxonomy" id="706561"/>
    <lineage>
        <taxon>Eukaryota</taxon>
        <taxon>Fungi</taxon>
        <taxon>Dikarya</taxon>
        <taxon>Ascomycota</taxon>
        <taxon>Pezizomycotina</taxon>
        <taxon>Dothideomycetes</taxon>
        <taxon>Dothideomycetidae</taxon>
        <taxon>Mycosphaerellales</taxon>
        <taxon>Teratosphaeriaceae</taxon>
        <taxon>Salinomyces</taxon>
    </lineage>
</organism>
<name>A0A4V5N4B4_9PEZI</name>
<dbReference type="Proteomes" id="UP000308549">
    <property type="component" value="Unassembled WGS sequence"/>
</dbReference>
<dbReference type="EMBL" id="NAJL01000036">
    <property type="protein sequence ID" value="TKA25319.1"/>
    <property type="molecule type" value="Genomic_DNA"/>
</dbReference>
<accession>A0A4V5N4B4</accession>
<dbReference type="AlphaFoldDB" id="A0A4V5N4B4"/>